<evidence type="ECO:0000313" key="13">
    <source>
        <dbReference type="Proteomes" id="UP001597476"/>
    </source>
</evidence>
<keyword evidence="10" id="KW-1133">Transmembrane helix</keyword>
<dbReference type="InterPro" id="IPR036890">
    <property type="entry name" value="HATPase_C_sf"/>
</dbReference>
<dbReference type="InterPro" id="IPR050482">
    <property type="entry name" value="Sensor_HK_TwoCompSys"/>
</dbReference>
<keyword evidence="10" id="KW-0472">Membrane</keyword>
<dbReference type="Pfam" id="PF07494">
    <property type="entry name" value="Reg_prop"/>
    <property type="match status" value="2"/>
</dbReference>
<evidence type="ECO:0000256" key="2">
    <source>
        <dbReference type="ARBA" id="ARBA00012438"/>
    </source>
</evidence>
<dbReference type="RefSeq" id="WP_380293440.1">
    <property type="nucleotide sequence ID" value="NZ_JBHULY010000039.1"/>
</dbReference>
<dbReference type="PANTHER" id="PTHR24421:SF10">
    <property type="entry name" value="NITRATE_NITRITE SENSOR PROTEIN NARQ"/>
    <property type="match status" value="1"/>
</dbReference>
<dbReference type="Gene3D" id="2.130.10.10">
    <property type="entry name" value="YVTN repeat-like/Quinoprotein amine dehydrogenase"/>
    <property type="match status" value="3"/>
</dbReference>
<dbReference type="SUPFAM" id="SSF63829">
    <property type="entry name" value="Calcium-dependent phosphotriesterase"/>
    <property type="match status" value="2"/>
</dbReference>
<keyword evidence="3" id="KW-0597">Phosphoprotein</keyword>
<evidence type="ECO:0000256" key="7">
    <source>
        <dbReference type="ARBA" id="ARBA00022840"/>
    </source>
</evidence>
<keyword evidence="7" id="KW-0067">ATP-binding</keyword>
<accession>A0ABW5TEB0</accession>
<dbReference type="CDD" id="cd16917">
    <property type="entry name" value="HATPase_UhpB-NarQ-NarX-like"/>
    <property type="match status" value="1"/>
</dbReference>
<dbReference type="PANTHER" id="PTHR24421">
    <property type="entry name" value="NITRATE/NITRITE SENSOR PROTEIN NARX-RELATED"/>
    <property type="match status" value="1"/>
</dbReference>
<evidence type="ECO:0000256" key="6">
    <source>
        <dbReference type="ARBA" id="ARBA00022777"/>
    </source>
</evidence>
<name>A0ABW5TEB0_9FLAO</name>
<feature type="transmembrane region" description="Helical" evidence="10">
    <location>
        <begin position="667"/>
        <end position="686"/>
    </location>
</feature>
<organism evidence="12 13">
    <name type="scientific">Hyunsoonleella rubra</name>
    <dbReference type="NCBI Taxonomy" id="1737062"/>
    <lineage>
        <taxon>Bacteria</taxon>
        <taxon>Pseudomonadati</taxon>
        <taxon>Bacteroidota</taxon>
        <taxon>Flavobacteriia</taxon>
        <taxon>Flavobacteriales</taxon>
        <taxon>Flavobacteriaceae</taxon>
    </lineage>
</organism>
<evidence type="ECO:0000313" key="12">
    <source>
        <dbReference type="EMBL" id="MFD2727510.1"/>
    </source>
</evidence>
<reference evidence="13" key="1">
    <citation type="journal article" date="2019" name="Int. J. Syst. Evol. Microbiol.">
        <title>The Global Catalogue of Microorganisms (GCM) 10K type strain sequencing project: providing services to taxonomists for standard genome sequencing and annotation.</title>
        <authorList>
            <consortium name="The Broad Institute Genomics Platform"/>
            <consortium name="The Broad Institute Genome Sequencing Center for Infectious Disease"/>
            <person name="Wu L."/>
            <person name="Ma J."/>
        </authorList>
    </citation>
    <scope>NUCLEOTIDE SEQUENCE [LARGE SCALE GENOMIC DNA]</scope>
    <source>
        <strain evidence="13">KCTC 42398</strain>
    </source>
</reference>
<keyword evidence="5" id="KW-0547">Nucleotide-binding</keyword>
<feature type="domain" description="Signal transduction histidine kinase subgroup 3 dimerisation and phosphoacceptor" evidence="11">
    <location>
        <begin position="717"/>
        <end position="780"/>
    </location>
</feature>
<protein>
    <recommendedName>
        <fullName evidence="2">histidine kinase</fullName>
        <ecNumber evidence="2">2.7.13.3</ecNumber>
    </recommendedName>
</protein>
<evidence type="ECO:0000256" key="8">
    <source>
        <dbReference type="ARBA" id="ARBA00023012"/>
    </source>
</evidence>
<gene>
    <name evidence="12" type="ORF">ACFSR8_14895</name>
</gene>
<evidence type="ECO:0000259" key="11">
    <source>
        <dbReference type="Pfam" id="PF07730"/>
    </source>
</evidence>
<evidence type="ECO:0000256" key="1">
    <source>
        <dbReference type="ARBA" id="ARBA00000085"/>
    </source>
</evidence>
<sequence>MMHFNTNNGLPHDITYGLFQDSSGYIWIGTDSGLVKFDGHQFKIYTSNDALSSNFIIAINELSNKNLAIATWRGGLNIFNPYTEEIIYYLEGPKKLSNIEIFRDTLYNYHDYRNNVFWADDDEIRHKKIVYSPNESNRLKEFDISRTDLSSAEFKVIEDSLYLFSSRKYRQPLKGIYIQRGNEKVLKFPFLEHKIITSLNKVNKDVFIAGHENEAILFNQDKILESFHLDTGNTRILKVETQGDYAYLMNADDKGFMQLFSFNLKTKHKKNLAEVYGIKSTISDFMFDHESNLWISSFGDGLYCIFPEDTAVKNIPLNKNIVDIAFLDNKAFLLSNRNVFAIEDYALTDSIALQGFGKHIIRFKDSIIISSLEINSNSLGENIWEHYGYRRFYLEKHGSIVISNKIEFKDLSKHCGYDKLRYNVFDAFELSDNLFFCTNDGLYRYHEDANKIEKHLTSNKALDNSIINTSIQKKDSIFLGTNTGLWAFSGNKSDLISQDGDLINQQINALFLDHDDKIWIGTQSGASIFHNGAYRNLTQESGLLSSYVSKIKEDGNNNIWITGNKGVSIIKNNGTLTKTNPPILNITQKDNRFYYSSISFNRTKLINQYQLNDEAWTNLDNRSGVLDFSNYKKGDYTLKLRSKKLDSDWAISRKYIFAITIPWYKEMWVLFFLSAVVASAIILFILKRLKQSKLKTKQLQSAIKKREALEKELVAVRHNIAQDFHDDLGNKLARISILSSLLEGESKSLYPENKELLSQISTDADYLYKGTKDFIFTLKNKSDYLEEVATYISDFGEDYLKQFNIVFEVEKQITSNVKLPYYWSKQIIYIFKEALTNIAKHAQCEKVDLTFEYNSTDLKICCKDDGKGFKFEQVRNKGGLQHIEERAISIGCDLTIDSNENGYGTKIVFRGKPH</sequence>
<keyword evidence="8" id="KW-0902">Two-component regulatory system</keyword>
<dbReference type="EMBL" id="JBHULY010000039">
    <property type="protein sequence ID" value="MFD2727510.1"/>
    <property type="molecule type" value="Genomic_DNA"/>
</dbReference>
<keyword evidence="9" id="KW-0175">Coiled coil</keyword>
<keyword evidence="10" id="KW-0812">Transmembrane</keyword>
<evidence type="ECO:0000256" key="3">
    <source>
        <dbReference type="ARBA" id="ARBA00022553"/>
    </source>
</evidence>
<dbReference type="Gene3D" id="3.30.565.10">
    <property type="entry name" value="Histidine kinase-like ATPase, C-terminal domain"/>
    <property type="match status" value="1"/>
</dbReference>
<dbReference type="SUPFAM" id="SSF55874">
    <property type="entry name" value="ATPase domain of HSP90 chaperone/DNA topoisomerase II/histidine kinase"/>
    <property type="match status" value="1"/>
</dbReference>
<dbReference type="InterPro" id="IPR015943">
    <property type="entry name" value="WD40/YVTN_repeat-like_dom_sf"/>
</dbReference>
<keyword evidence="4" id="KW-0808">Transferase</keyword>
<evidence type="ECO:0000256" key="5">
    <source>
        <dbReference type="ARBA" id="ARBA00022741"/>
    </source>
</evidence>
<keyword evidence="6" id="KW-0418">Kinase</keyword>
<dbReference type="Pfam" id="PF07730">
    <property type="entry name" value="HisKA_3"/>
    <property type="match status" value="1"/>
</dbReference>
<evidence type="ECO:0000256" key="10">
    <source>
        <dbReference type="SAM" id="Phobius"/>
    </source>
</evidence>
<proteinExistence type="predicted"/>
<dbReference type="Proteomes" id="UP001597476">
    <property type="component" value="Unassembled WGS sequence"/>
</dbReference>
<feature type="coiled-coil region" evidence="9">
    <location>
        <begin position="692"/>
        <end position="719"/>
    </location>
</feature>
<dbReference type="InterPro" id="IPR011110">
    <property type="entry name" value="Reg_prop"/>
</dbReference>
<evidence type="ECO:0000256" key="4">
    <source>
        <dbReference type="ARBA" id="ARBA00022679"/>
    </source>
</evidence>
<evidence type="ECO:0000256" key="9">
    <source>
        <dbReference type="SAM" id="Coils"/>
    </source>
</evidence>
<comment type="caution">
    <text evidence="12">The sequence shown here is derived from an EMBL/GenBank/DDBJ whole genome shotgun (WGS) entry which is preliminary data.</text>
</comment>
<dbReference type="InterPro" id="IPR011712">
    <property type="entry name" value="Sig_transdc_His_kin_sub3_dim/P"/>
</dbReference>
<keyword evidence="13" id="KW-1185">Reference proteome</keyword>
<dbReference type="EC" id="2.7.13.3" evidence="2"/>
<comment type="catalytic activity">
    <reaction evidence="1">
        <text>ATP + protein L-histidine = ADP + protein N-phospho-L-histidine.</text>
        <dbReference type="EC" id="2.7.13.3"/>
    </reaction>
</comment>